<organism evidence="1 2">
    <name type="scientific">Hypoxylon rubiginosum</name>
    <dbReference type="NCBI Taxonomy" id="110542"/>
    <lineage>
        <taxon>Eukaryota</taxon>
        <taxon>Fungi</taxon>
        <taxon>Dikarya</taxon>
        <taxon>Ascomycota</taxon>
        <taxon>Pezizomycotina</taxon>
        <taxon>Sordariomycetes</taxon>
        <taxon>Xylariomycetidae</taxon>
        <taxon>Xylariales</taxon>
        <taxon>Hypoxylaceae</taxon>
        <taxon>Hypoxylon</taxon>
    </lineage>
</organism>
<evidence type="ECO:0000313" key="2">
    <source>
        <dbReference type="Proteomes" id="UP001497680"/>
    </source>
</evidence>
<proteinExistence type="predicted"/>
<comment type="caution">
    <text evidence="1">The sequence shown here is derived from an EMBL/GenBank/DDBJ whole genome shotgun (WGS) entry which is preliminary data.</text>
</comment>
<dbReference type="Proteomes" id="UP001497680">
    <property type="component" value="Unassembled WGS sequence"/>
</dbReference>
<dbReference type="EMBL" id="MU394333">
    <property type="protein sequence ID" value="KAI6084707.1"/>
    <property type="molecule type" value="Genomic_DNA"/>
</dbReference>
<name>A0ACC0CW44_9PEZI</name>
<protein>
    <submittedName>
        <fullName evidence="1">FAD/NAD(P)-binding domain-containing protein</fullName>
    </submittedName>
</protein>
<gene>
    <name evidence="1" type="ORF">F4821DRAFT_166010</name>
</gene>
<accession>A0ACC0CW44</accession>
<reference evidence="1 2" key="1">
    <citation type="journal article" date="2022" name="New Phytol.">
        <title>Ecological generalism drives hyperdiversity of secondary metabolite gene clusters in xylarialean endophytes.</title>
        <authorList>
            <person name="Franco M.E.E."/>
            <person name="Wisecaver J.H."/>
            <person name="Arnold A.E."/>
            <person name="Ju Y.M."/>
            <person name="Slot J.C."/>
            <person name="Ahrendt S."/>
            <person name="Moore L.P."/>
            <person name="Eastman K.E."/>
            <person name="Scott K."/>
            <person name="Konkel Z."/>
            <person name="Mondo S.J."/>
            <person name="Kuo A."/>
            <person name="Hayes R.D."/>
            <person name="Haridas S."/>
            <person name="Andreopoulos B."/>
            <person name="Riley R."/>
            <person name="LaButti K."/>
            <person name="Pangilinan J."/>
            <person name="Lipzen A."/>
            <person name="Amirebrahimi M."/>
            <person name="Yan J."/>
            <person name="Adam C."/>
            <person name="Keymanesh K."/>
            <person name="Ng V."/>
            <person name="Louie K."/>
            <person name="Northen T."/>
            <person name="Drula E."/>
            <person name="Henrissat B."/>
            <person name="Hsieh H.M."/>
            <person name="Youens-Clark K."/>
            <person name="Lutzoni F."/>
            <person name="Miadlikowska J."/>
            <person name="Eastwood D.C."/>
            <person name="Hamelin R.C."/>
            <person name="Grigoriev I.V."/>
            <person name="U'Ren J.M."/>
        </authorList>
    </citation>
    <scope>NUCLEOTIDE SEQUENCE [LARGE SCALE GENOMIC DNA]</scope>
    <source>
        <strain evidence="1 2">ER1909</strain>
    </source>
</reference>
<keyword evidence="2" id="KW-1185">Reference proteome</keyword>
<sequence length="517" mass="58691">MGKLPDDIRPGDRIAIIGAGMAGIAMGAQLKRLLNHENFHIYEKGDDIGGTWAQNRYPNLSCDVVSEFYSFSFFQNANWSEKYAKQPEILDYIHDCARHFHLESHITLQQECLSISWSGPERLWTLTLTDIPSNKSYMVQARYVVTAMGVLSIPIGLSGVPVLRDFGGHSFHTSQWREIDLEDKRVMVIGNGCSANQVIPWILNKQRPRTLVQIVKSEQWVAPKENYEVSAFTQWCLRYIPFFMQIRRIWAAYQLDRGFVAYHNTATGLKARTSAEEGIKSYMRSTANPAYHDLLIPQYDLGAKRPVMDHGYLESTNRPNFTLVKCDGIRSVEGADRKTIVDAAGNHHDVDVVILANGFECQDLLAPMDVRGIGNQELRALWQQRGGSEAYMGVSVHGFPNFFMLTGPNTLPSSNSTLHGIECSVVYITRVLGGIWGRSHSKRTDAVSVMPKAEAEARFNVALQNDIRELIYTSQIRSWYVNKETGKNTLIWPGTQISFWWDRCVLPIKWSDWTIEY</sequence>
<evidence type="ECO:0000313" key="1">
    <source>
        <dbReference type="EMBL" id="KAI6084707.1"/>
    </source>
</evidence>